<dbReference type="OrthoDB" id="3826327at2"/>
<sequence length="156" mass="18114">MTAMREAGRMPAIDVVDETFLAVPRERVATVFADPAAWSRFWPDLDVELMTDRGAQGVRWTVVGERVGTMEVWLEQVLDGTVLHYFLRVDPAGRDRRRTRAEIRRDARADRDEGRRRQRDAKRIAFALKRDLEGGRPAGEPPEHREKRQRNENRHG</sequence>
<gene>
    <name evidence="2" type="ORF">EV378_0870</name>
</gene>
<reference evidence="2 3" key="1">
    <citation type="submission" date="2019-03" db="EMBL/GenBank/DDBJ databases">
        <title>Sequencing the genomes of 1000 actinobacteria strains.</title>
        <authorList>
            <person name="Klenk H.-P."/>
        </authorList>
    </citation>
    <scope>NUCLEOTIDE SEQUENCE [LARGE SCALE GENOMIC DNA]</scope>
    <source>
        <strain evidence="2 3">DSM 44969</strain>
    </source>
</reference>
<comment type="caution">
    <text evidence="2">The sequence shown here is derived from an EMBL/GenBank/DDBJ whole genome shotgun (WGS) entry which is preliminary data.</text>
</comment>
<name>A0A4R1HUN2_PSEEN</name>
<dbReference type="Proteomes" id="UP000295560">
    <property type="component" value="Unassembled WGS sequence"/>
</dbReference>
<feature type="region of interest" description="Disordered" evidence="1">
    <location>
        <begin position="96"/>
        <end position="156"/>
    </location>
</feature>
<proteinExistence type="predicted"/>
<evidence type="ECO:0000313" key="2">
    <source>
        <dbReference type="EMBL" id="TCK25073.1"/>
    </source>
</evidence>
<accession>A0A4R1HUN2</accession>
<organism evidence="2 3">
    <name type="scientific">Pseudonocardia endophytica</name>
    <dbReference type="NCBI Taxonomy" id="401976"/>
    <lineage>
        <taxon>Bacteria</taxon>
        <taxon>Bacillati</taxon>
        <taxon>Actinomycetota</taxon>
        <taxon>Actinomycetes</taxon>
        <taxon>Pseudonocardiales</taxon>
        <taxon>Pseudonocardiaceae</taxon>
        <taxon>Pseudonocardia</taxon>
    </lineage>
</organism>
<keyword evidence="3" id="KW-1185">Reference proteome</keyword>
<dbReference type="EMBL" id="SMFZ01000001">
    <property type="protein sequence ID" value="TCK25073.1"/>
    <property type="molecule type" value="Genomic_DNA"/>
</dbReference>
<evidence type="ECO:0008006" key="4">
    <source>
        <dbReference type="Google" id="ProtNLM"/>
    </source>
</evidence>
<evidence type="ECO:0000256" key="1">
    <source>
        <dbReference type="SAM" id="MobiDB-lite"/>
    </source>
</evidence>
<dbReference type="AlphaFoldDB" id="A0A4R1HUN2"/>
<feature type="compositionally biased region" description="Basic and acidic residues" evidence="1">
    <location>
        <begin position="141"/>
        <end position="156"/>
    </location>
</feature>
<feature type="compositionally biased region" description="Basic and acidic residues" evidence="1">
    <location>
        <begin position="100"/>
        <end position="115"/>
    </location>
</feature>
<evidence type="ECO:0000313" key="3">
    <source>
        <dbReference type="Proteomes" id="UP000295560"/>
    </source>
</evidence>
<dbReference type="SUPFAM" id="SSF55961">
    <property type="entry name" value="Bet v1-like"/>
    <property type="match status" value="1"/>
</dbReference>
<protein>
    <recommendedName>
        <fullName evidence="4">Polyketide cyclase/dehydrase/lipid transport protein</fullName>
    </recommendedName>
</protein>